<evidence type="ECO:0000259" key="14">
    <source>
        <dbReference type="PROSITE" id="PS50259"/>
    </source>
</evidence>
<feature type="transmembrane region" description="Helical" evidence="12">
    <location>
        <begin position="1092"/>
        <end position="1119"/>
    </location>
</feature>
<feature type="region of interest" description="Disordered" evidence="11">
    <location>
        <begin position="1201"/>
        <end position="1229"/>
    </location>
</feature>
<evidence type="ECO:0000256" key="2">
    <source>
        <dbReference type="ARBA" id="ARBA00007242"/>
    </source>
</evidence>
<keyword evidence="15" id="KW-1185">Reference proteome</keyword>
<evidence type="ECO:0000256" key="12">
    <source>
        <dbReference type="SAM" id="Phobius"/>
    </source>
</evidence>
<dbReference type="InterPro" id="IPR017979">
    <property type="entry name" value="GPCR_3_CS"/>
</dbReference>
<feature type="transmembrane region" description="Helical" evidence="12">
    <location>
        <begin position="1166"/>
        <end position="1190"/>
    </location>
</feature>
<evidence type="ECO:0000256" key="11">
    <source>
        <dbReference type="SAM" id="MobiDB-lite"/>
    </source>
</evidence>
<feature type="chain" id="PRO_5009321435" evidence="13">
    <location>
        <begin position="22"/>
        <end position="1263"/>
    </location>
</feature>
<evidence type="ECO:0000256" key="4">
    <source>
        <dbReference type="ARBA" id="ARBA00022692"/>
    </source>
</evidence>
<evidence type="ECO:0000256" key="5">
    <source>
        <dbReference type="ARBA" id="ARBA00022989"/>
    </source>
</evidence>
<protein>
    <submittedName>
        <fullName evidence="16">G_PROTEIN_RECEP_F3_4 domain-containing protein</fullName>
    </submittedName>
</protein>
<feature type="signal peptide" evidence="13">
    <location>
        <begin position="1"/>
        <end position="21"/>
    </location>
</feature>
<keyword evidence="5 12" id="KW-1133">Transmembrane helix</keyword>
<feature type="transmembrane region" description="Helical" evidence="12">
    <location>
        <begin position="1045"/>
        <end position="1072"/>
    </location>
</feature>
<evidence type="ECO:0000256" key="7">
    <source>
        <dbReference type="ARBA" id="ARBA00023136"/>
    </source>
</evidence>
<dbReference type="InterPro" id="IPR038550">
    <property type="entry name" value="GPCR_3_9-Cys_sf"/>
</dbReference>
<feature type="transmembrane region" description="Helical" evidence="12">
    <location>
        <begin position="939"/>
        <end position="962"/>
    </location>
</feature>
<evidence type="ECO:0000256" key="3">
    <source>
        <dbReference type="ARBA" id="ARBA00022475"/>
    </source>
</evidence>
<dbReference type="InterPro" id="IPR050726">
    <property type="entry name" value="mGluR"/>
</dbReference>
<comment type="similarity">
    <text evidence="2">Belongs to the G-protein coupled receptor 3 family.</text>
</comment>
<dbReference type="InterPro" id="IPR000162">
    <property type="entry name" value="GPCR_3_mtglu_rcpt"/>
</dbReference>
<evidence type="ECO:0000256" key="10">
    <source>
        <dbReference type="ARBA" id="ARBA00023224"/>
    </source>
</evidence>
<keyword evidence="10" id="KW-0807">Transducer</keyword>
<sequence length="1263" mass="138818">VQRATQLLVLLLFLNFQFSSQTEDQQKQLQEQQKQSQDTPWRQKLTNFIGRDGKVHYWPIQSQRVFTPGDIYLGGLMMVHSRSEDKVCGRVMHQGGLQALESMLFTIDYINQHDVIGDGIKLGSFIKDDCDRDTYGLDQSVDFIKGKWLMIYFSYARGNFPACLASLSHLRFCSPSSRPLPSFHLPPHHAESARLIPALLRPSRINLSGVPPCGSDSVSKDQRGRPCRFFCNHFCFFRSLQKLLRREKYLAIEFIWHFAQADGRDASPHDRKGRCLSPEAFVLSIPGTRVPFITVWSIGGDRRDLQQKHPIGISETATFPKLNAGAGASGAGASGAGASGAGASGAGAGASGAGASVLALAPLVLAPLVLAPLVLAPLVLAPLVLAPLVLAPLVLGASGAGASGAGASGAGASGAGASGAGASGAGASGDIRDRPSATTGHDNIPLITGVVGAPSSITSNHVASLLKLFDIPQISFFSTAPQLSNKNRFPYFLRTIPSDKYQAEAIVEIIKVFNWSYVSIVYEDSKYGREAFEELEKLFRLNNICPALVETLPRDSKLARVQDYYTKIERLVKHRSTFDGIGASGVVVFGSDQEVGDFMSAVRDLNCTDKFSWIGSDGWGARPLVYKDNNERAWRAGQSSRVGGGRAPECRAGSPNLFGGWKEKTQAGLKRETEKLIEETKFVSLKKIFNRVEGAVTVQPLAGPIKGFEDYFLNLTPANNKRNPWFAEFWEDYFECRVPGAEDTPYNMEYKSDCPPGLRMTRQDEKFAIEPQLQFVSDAVMAFAVALKNLKKKLCTAGVVRKSCIEQLATKGSDLLQELKDVRFTGLTGMDFQFTKHSSDGPPRYKILNFQRLSGDSYQWEDIGLYNGSSLMPECPADAKRQINPGECRCWVCVACPEYAIVSGDREQCVECQKGQRPSADRNRCEDIALEYLTYGHPIAVVALIFASLGVLVTCFAIAVFIRNRDTAVVKASGKELSFLLLLGILFCYLMTFVLCARPNDWLCGTQQFGVGFAFSICYSALLIKTNRIERIFRAGRRTIKRPKFISPLSQVVMFCLVTSVQIVVLAVWMRIEAPKAVRHYPSRDKHQLVCASLVGSLYLVGLVHPMLLIVVCTFYACLTRNIPEAFNESKHIGFTMYSTCVIWLGFVPCYFSTAAFIHIRIATLSFSISLSATVSLACLFGPKLYIILFRPERNVRQSMMASTRRQHSTRDGSVLHHVNNNNNSNSNCGGDQSQHVLLASSMASGRGNNHQQSRTDISTQAD</sequence>
<keyword evidence="7 12" id="KW-0472">Membrane</keyword>
<keyword evidence="6" id="KW-0297">G-protein coupled receptor</keyword>
<dbReference type="GO" id="GO:0004930">
    <property type="term" value="F:G protein-coupled receptor activity"/>
    <property type="evidence" value="ECO:0007669"/>
    <property type="project" value="UniProtKB-KW"/>
</dbReference>
<dbReference type="InterPro" id="IPR017978">
    <property type="entry name" value="GPCR_3_C"/>
</dbReference>
<dbReference type="WBParaSite" id="maker-uti_cns_0045367-snap-gene-1.15-mRNA-1">
    <property type="protein sequence ID" value="maker-uti_cns_0045367-snap-gene-1.15-mRNA-1"/>
    <property type="gene ID" value="maker-uti_cns_0045367-snap-gene-1.15"/>
</dbReference>
<dbReference type="PANTHER" id="PTHR24060">
    <property type="entry name" value="METABOTROPIC GLUTAMATE RECEPTOR"/>
    <property type="match status" value="1"/>
</dbReference>
<evidence type="ECO:0000256" key="13">
    <source>
        <dbReference type="SAM" id="SignalP"/>
    </source>
</evidence>
<keyword evidence="8" id="KW-0675">Receptor</keyword>
<accession>A0A1I8J0Y6</accession>
<keyword evidence="9" id="KW-0325">Glycoprotein</keyword>
<evidence type="ECO:0000256" key="9">
    <source>
        <dbReference type="ARBA" id="ARBA00023180"/>
    </source>
</evidence>
<reference evidence="16" key="1">
    <citation type="submission" date="2016-11" db="UniProtKB">
        <authorList>
            <consortium name="WormBaseParasite"/>
        </authorList>
    </citation>
    <scope>IDENTIFICATION</scope>
</reference>
<dbReference type="CDD" id="cd15045">
    <property type="entry name" value="7tmC_mGluRs"/>
    <property type="match status" value="1"/>
</dbReference>
<dbReference type="SUPFAM" id="SSF53822">
    <property type="entry name" value="Periplasmic binding protein-like I"/>
    <property type="match status" value="2"/>
</dbReference>
<comment type="subcellular location">
    <subcellularLocation>
        <location evidence="1">Cell membrane</location>
        <topology evidence="1">Multi-pass membrane protein</topology>
    </subcellularLocation>
</comment>
<dbReference type="PROSITE" id="PS50259">
    <property type="entry name" value="G_PROTEIN_RECEP_F3_4"/>
    <property type="match status" value="1"/>
</dbReference>
<evidence type="ECO:0000256" key="1">
    <source>
        <dbReference type="ARBA" id="ARBA00004651"/>
    </source>
</evidence>
<evidence type="ECO:0000313" key="15">
    <source>
        <dbReference type="Proteomes" id="UP000095280"/>
    </source>
</evidence>
<proteinExistence type="inferred from homology"/>
<dbReference type="InterPro" id="IPR001828">
    <property type="entry name" value="ANF_lig-bd_rcpt"/>
</dbReference>
<organism evidence="15 16">
    <name type="scientific">Macrostomum lignano</name>
    <dbReference type="NCBI Taxonomy" id="282301"/>
    <lineage>
        <taxon>Eukaryota</taxon>
        <taxon>Metazoa</taxon>
        <taxon>Spiralia</taxon>
        <taxon>Lophotrochozoa</taxon>
        <taxon>Platyhelminthes</taxon>
        <taxon>Rhabditophora</taxon>
        <taxon>Macrostomorpha</taxon>
        <taxon>Macrostomida</taxon>
        <taxon>Macrostomidae</taxon>
        <taxon>Macrostomum</taxon>
    </lineage>
</organism>
<dbReference type="FunFam" id="3.40.50.2300:FF:000145">
    <property type="entry name" value="Glutamate receptor, metabotropic"/>
    <property type="match status" value="1"/>
</dbReference>
<dbReference type="Proteomes" id="UP000095280">
    <property type="component" value="Unplaced"/>
</dbReference>
<evidence type="ECO:0000313" key="16">
    <source>
        <dbReference type="WBParaSite" id="maker-uti_cns_0045367-snap-gene-1.15-mRNA-1"/>
    </source>
</evidence>
<evidence type="ECO:0000256" key="6">
    <source>
        <dbReference type="ARBA" id="ARBA00023040"/>
    </source>
</evidence>
<evidence type="ECO:0000256" key="8">
    <source>
        <dbReference type="ARBA" id="ARBA00023170"/>
    </source>
</evidence>
<keyword evidence="3" id="KW-1003">Cell membrane</keyword>
<feature type="domain" description="G-protein coupled receptors family 3 profile" evidence="14">
    <location>
        <begin position="939"/>
        <end position="1204"/>
    </location>
</feature>
<dbReference type="PRINTS" id="PR00248">
    <property type="entry name" value="GPCRMGR"/>
</dbReference>
<dbReference type="GO" id="GO:0005886">
    <property type="term" value="C:plasma membrane"/>
    <property type="evidence" value="ECO:0007669"/>
    <property type="project" value="UniProtKB-SubCell"/>
</dbReference>
<dbReference type="Pfam" id="PF01094">
    <property type="entry name" value="ANF_receptor"/>
    <property type="match status" value="1"/>
</dbReference>
<name>A0A1I8J0Y6_9PLAT</name>
<dbReference type="Gene3D" id="3.40.50.2300">
    <property type="match status" value="3"/>
</dbReference>
<feature type="transmembrane region" description="Helical" evidence="12">
    <location>
        <begin position="1140"/>
        <end position="1160"/>
    </location>
</feature>
<dbReference type="Gene3D" id="2.10.50.30">
    <property type="entry name" value="GPCR, family 3, nine cysteines domain"/>
    <property type="match status" value="1"/>
</dbReference>
<dbReference type="Pfam" id="PF00003">
    <property type="entry name" value="7tm_3"/>
    <property type="match status" value="1"/>
</dbReference>
<dbReference type="InterPro" id="IPR028082">
    <property type="entry name" value="Peripla_BP_I"/>
</dbReference>
<keyword evidence="13" id="KW-0732">Signal</keyword>
<dbReference type="AlphaFoldDB" id="A0A1I8J0Y6"/>
<feature type="transmembrane region" description="Helical" evidence="12">
    <location>
        <begin position="977"/>
        <end position="995"/>
    </location>
</feature>
<dbReference type="PRINTS" id="PR00593">
    <property type="entry name" value="MTABOTROPICR"/>
</dbReference>
<dbReference type="InterPro" id="IPR000337">
    <property type="entry name" value="GPCR_3"/>
</dbReference>
<keyword evidence="4 12" id="KW-0812">Transmembrane</keyword>
<dbReference type="PROSITE" id="PS00981">
    <property type="entry name" value="G_PROTEIN_RECEP_F3_3"/>
    <property type="match status" value="1"/>
</dbReference>
<feature type="transmembrane region" description="Helical" evidence="12">
    <location>
        <begin position="1007"/>
        <end position="1024"/>
    </location>
</feature>